<protein>
    <submittedName>
        <fullName evidence="1">Uncharacterized protein</fullName>
    </submittedName>
</protein>
<organism evidence="1 2">
    <name type="scientific">Phaeosphaeria nodorum (strain SN15 / ATCC MYA-4574 / FGSC 10173)</name>
    <name type="common">Glume blotch fungus</name>
    <name type="synonym">Parastagonospora nodorum</name>
    <dbReference type="NCBI Taxonomy" id="321614"/>
    <lineage>
        <taxon>Eukaryota</taxon>
        <taxon>Fungi</taxon>
        <taxon>Dikarya</taxon>
        <taxon>Ascomycota</taxon>
        <taxon>Pezizomycotina</taxon>
        <taxon>Dothideomycetes</taxon>
        <taxon>Pleosporomycetidae</taxon>
        <taxon>Pleosporales</taxon>
        <taxon>Pleosporineae</taxon>
        <taxon>Phaeosphaeriaceae</taxon>
        <taxon>Parastagonospora</taxon>
    </lineage>
</organism>
<dbReference type="AlphaFoldDB" id="Q0UKC2"/>
<name>Q0UKC2_PHANO</name>
<evidence type="ECO:0000313" key="2">
    <source>
        <dbReference type="Proteomes" id="UP000001055"/>
    </source>
</evidence>
<reference evidence="2" key="1">
    <citation type="journal article" date="2007" name="Plant Cell">
        <title>Dothideomycete-plant interactions illuminated by genome sequencing and EST analysis of the wheat pathogen Stagonospora nodorum.</title>
        <authorList>
            <person name="Hane J.K."/>
            <person name="Lowe R.G."/>
            <person name="Solomon P.S."/>
            <person name="Tan K.C."/>
            <person name="Schoch C.L."/>
            <person name="Spatafora J.W."/>
            <person name="Crous P.W."/>
            <person name="Kodira C."/>
            <person name="Birren B.W."/>
            <person name="Galagan J.E."/>
            <person name="Torriani S.F."/>
            <person name="McDonald B.A."/>
            <person name="Oliver R.P."/>
        </authorList>
    </citation>
    <scope>NUCLEOTIDE SEQUENCE [LARGE SCALE GENOMIC DNA]</scope>
    <source>
        <strain evidence="2">SN15 / ATCC MYA-4574 / FGSC 10173</strain>
    </source>
</reference>
<sequence>MTKAPRLHFHERAAPTCPLPRTRIRPIGIHCRDFEPK</sequence>
<dbReference type="GeneID" id="5975012"/>
<dbReference type="KEGG" id="pno:SNOG_07792"/>
<dbReference type="RefSeq" id="XP_001798119.1">
    <property type="nucleotide sequence ID" value="XM_001798067.1"/>
</dbReference>
<evidence type="ECO:0000313" key="1">
    <source>
        <dbReference type="EMBL" id="EAT85258.1"/>
    </source>
</evidence>
<gene>
    <name evidence="1" type="ORF">SNOG_07792</name>
</gene>
<accession>Q0UKC2</accession>
<dbReference type="EMBL" id="CH445335">
    <property type="protein sequence ID" value="EAT85258.1"/>
    <property type="molecule type" value="Genomic_DNA"/>
</dbReference>
<dbReference type="Proteomes" id="UP000001055">
    <property type="component" value="Unassembled WGS sequence"/>
</dbReference>
<dbReference type="InParanoid" id="Q0UKC2"/>
<proteinExistence type="predicted"/>
<dbReference type="HOGENOM" id="CLU_3351299_0_0_1"/>